<dbReference type="GO" id="GO:0020037">
    <property type="term" value="F:heme binding"/>
    <property type="evidence" value="ECO:0007669"/>
    <property type="project" value="InterPro"/>
</dbReference>
<dbReference type="PRINTS" id="PR00363">
    <property type="entry name" value="CYTOCHROMEB5"/>
</dbReference>
<dbReference type="GO" id="GO:0046872">
    <property type="term" value="F:metal ion binding"/>
    <property type="evidence" value="ECO:0007669"/>
    <property type="project" value="UniProtKB-KW"/>
</dbReference>
<keyword evidence="6" id="KW-0560">Oxidoreductase</keyword>
<dbReference type="Pfam" id="PF04969">
    <property type="entry name" value="CS"/>
    <property type="match status" value="1"/>
</dbReference>
<dbReference type="OrthoDB" id="260519at2759"/>
<sequence length="519" mass="56139">MATGNPRNKVALAPGRSLMDWIRLTNSGVDLTGVGGRRREVTKDELARHSRPGDLWMALRGQVYNVTRYVEYHPGGADELMRAAGADGTELFDSVHRWVNYEGMLSKCLVGKYVGEQSLAKSLIRKALGVGGGGGGSSGNSLAPPPGPASLRPPAPAPARPPPRPAAGPDFDWFQSPQQLHLITYCRQPGLTADDVSVRLTGRRLLCRVYLRDSVFTLHWELPEDVSPDAHTSVSSAGKVEIVLEKRRAAQWASTGRVLAGHRTSTPLAQFCPEFVSFVLVERRPVSHDTRLLLLQPPAGCSLRVPLGFHVFVRRTVCGAQLERPYTPVPESVGEAAAAAAAAERQLCLMVKVYPDGVLTPQLDALRLGQTLEVSEPVGTFRRRPQDVAELVALAAGTGLTPMVGLVRAVLDQSAEAPVRLVTFVRRQRDLLWPDQWAALAERQARFSVLHVLSEEEAESAWSGRRGRVSAPLLEELIPEPARPGLLVAVCGPTAFSAACSRLLAELGVPGQQVHVFDG</sequence>
<keyword evidence="4" id="KW-0349">Heme</keyword>
<evidence type="ECO:0000259" key="14">
    <source>
        <dbReference type="PROSITE" id="PS51203"/>
    </source>
</evidence>
<organism evidence="16 17">
    <name type="scientific">Amphibalanus amphitrite</name>
    <name type="common">Striped barnacle</name>
    <name type="synonym">Balanus amphitrite</name>
    <dbReference type="NCBI Taxonomy" id="1232801"/>
    <lineage>
        <taxon>Eukaryota</taxon>
        <taxon>Metazoa</taxon>
        <taxon>Ecdysozoa</taxon>
        <taxon>Arthropoda</taxon>
        <taxon>Crustacea</taxon>
        <taxon>Multicrustacea</taxon>
        <taxon>Cirripedia</taxon>
        <taxon>Thoracica</taxon>
        <taxon>Thoracicalcarea</taxon>
        <taxon>Balanomorpha</taxon>
        <taxon>Balanoidea</taxon>
        <taxon>Balanidae</taxon>
        <taxon>Amphibalaninae</taxon>
        <taxon>Amphibalanus</taxon>
    </lineage>
</organism>
<dbReference type="PROSITE" id="PS51384">
    <property type="entry name" value="FAD_FR"/>
    <property type="match status" value="1"/>
</dbReference>
<dbReference type="Pfam" id="PF00173">
    <property type="entry name" value="Cyt-b5"/>
    <property type="match status" value="1"/>
</dbReference>
<dbReference type="SMART" id="SM01117">
    <property type="entry name" value="Cyt-b5"/>
    <property type="match status" value="1"/>
</dbReference>
<dbReference type="SUPFAM" id="SSF63380">
    <property type="entry name" value="Riboflavin synthase domain-like"/>
    <property type="match status" value="1"/>
</dbReference>
<dbReference type="GO" id="GO:0090524">
    <property type="term" value="F:cytochrome-b5 reductase activity, acting on NADH"/>
    <property type="evidence" value="ECO:0007669"/>
    <property type="project" value="UniProtKB-EC"/>
</dbReference>
<comment type="caution">
    <text evidence="16">The sequence shown here is derived from an EMBL/GenBank/DDBJ whole genome shotgun (WGS) entry which is preliminary data.</text>
</comment>
<dbReference type="InterPro" id="IPR018506">
    <property type="entry name" value="Cyt_B5_heme-BS"/>
</dbReference>
<dbReference type="InterPro" id="IPR008333">
    <property type="entry name" value="Cbr1-like_FAD-bd_dom"/>
</dbReference>
<evidence type="ECO:0000256" key="11">
    <source>
        <dbReference type="ARBA" id="ARBA00047682"/>
    </source>
</evidence>
<evidence type="ECO:0000259" key="13">
    <source>
        <dbReference type="PROSITE" id="PS50255"/>
    </source>
</evidence>
<feature type="region of interest" description="Disordered" evidence="12">
    <location>
        <begin position="134"/>
        <end position="171"/>
    </location>
</feature>
<protein>
    <recommendedName>
        <fullName evidence="3">Cytochrome b5 reductase 4</fullName>
        <ecNumber evidence="2">1.6.2.2</ecNumber>
    </recommendedName>
    <alternativeName>
        <fullName evidence="10">Flavohemoprotein b5/b5R</fullName>
    </alternativeName>
    <alternativeName>
        <fullName evidence="9">cb5/cb5R</fullName>
    </alternativeName>
</protein>
<dbReference type="InterPro" id="IPR039261">
    <property type="entry name" value="FNR_nucleotide-bd"/>
</dbReference>
<evidence type="ECO:0000256" key="4">
    <source>
        <dbReference type="ARBA" id="ARBA00022617"/>
    </source>
</evidence>
<evidence type="ECO:0000256" key="12">
    <source>
        <dbReference type="SAM" id="MobiDB-lite"/>
    </source>
</evidence>
<dbReference type="PANTHER" id="PTHR46237:SF1">
    <property type="entry name" value="CYTOCHROME B5 REDUCTASE 4"/>
    <property type="match status" value="1"/>
</dbReference>
<feature type="compositionally biased region" description="Pro residues" evidence="12">
    <location>
        <begin position="143"/>
        <end position="166"/>
    </location>
</feature>
<dbReference type="SUPFAM" id="SSF52343">
    <property type="entry name" value="Ferredoxin reductase-like, C-terminal NADP-linked domain"/>
    <property type="match status" value="1"/>
</dbReference>
<dbReference type="Gene3D" id="3.40.50.80">
    <property type="entry name" value="Nucleotide-binding domain of ferredoxin-NADP reductase (FNR) module"/>
    <property type="match status" value="1"/>
</dbReference>
<dbReference type="AlphaFoldDB" id="A0A6A4WTA3"/>
<dbReference type="Gene3D" id="2.60.40.790">
    <property type="match status" value="1"/>
</dbReference>
<dbReference type="Pfam" id="PF00175">
    <property type="entry name" value="NAD_binding_1"/>
    <property type="match status" value="1"/>
</dbReference>
<name>A0A6A4WTA3_AMPAM</name>
<proteinExistence type="inferred from homology"/>
<evidence type="ECO:0000256" key="8">
    <source>
        <dbReference type="ARBA" id="ARBA00023027"/>
    </source>
</evidence>
<dbReference type="GO" id="GO:0005737">
    <property type="term" value="C:cytoplasm"/>
    <property type="evidence" value="ECO:0007669"/>
    <property type="project" value="TreeGrafter"/>
</dbReference>
<dbReference type="InterPro" id="IPR017938">
    <property type="entry name" value="Riboflavin_synthase-like_b-brl"/>
</dbReference>
<feature type="domain" description="Cytochrome b5 heme-binding" evidence="13">
    <location>
        <begin position="38"/>
        <end position="114"/>
    </location>
</feature>
<dbReference type="InterPro" id="IPR001199">
    <property type="entry name" value="Cyt_B5-like_heme/steroid-bd"/>
</dbReference>
<dbReference type="PROSITE" id="PS50255">
    <property type="entry name" value="CYTOCHROME_B5_2"/>
    <property type="match status" value="1"/>
</dbReference>
<dbReference type="PANTHER" id="PTHR46237">
    <property type="entry name" value="CYTOCHROME B5 REDUCTASE 4 FAMILY MEMBER"/>
    <property type="match status" value="1"/>
</dbReference>
<dbReference type="InterPro" id="IPR001433">
    <property type="entry name" value="OxRdtase_FAD/NAD-bd"/>
</dbReference>
<dbReference type="Gene3D" id="2.40.30.10">
    <property type="entry name" value="Translation factors"/>
    <property type="match status" value="1"/>
</dbReference>
<dbReference type="Pfam" id="PF00970">
    <property type="entry name" value="FAD_binding_6"/>
    <property type="match status" value="1"/>
</dbReference>
<evidence type="ECO:0000313" key="17">
    <source>
        <dbReference type="Proteomes" id="UP000440578"/>
    </source>
</evidence>
<keyword evidence="17" id="KW-1185">Reference proteome</keyword>
<dbReference type="InterPro" id="IPR051872">
    <property type="entry name" value="Cytochrome_b5/Flavoprotein_Rdt"/>
</dbReference>
<dbReference type="PROSITE" id="PS00191">
    <property type="entry name" value="CYTOCHROME_B5_1"/>
    <property type="match status" value="1"/>
</dbReference>
<evidence type="ECO:0000256" key="1">
    <source>
        <dbReference type="ARBA" id="ARBA00006105"/>
    </source>
</evidence>
<dbReference type="SUPFAM" id="SSF55856">
    <property type="entry name" value="Cytochrome b5-like heme/steroid binding domain"/>
    <property type="match status" value="1"/>
</dbReference>
<evidence type="ECO:0000256" key="5">
    <source>
        <dbReference type="ARBA" id="ARBA00022723"/>
    </source>
</evidence>
<dbReference type="InterPro" id="IPR007052">
    <property type="entry name" value="CS_dom"/>
</dbReference>
<evidence type="ECO:0000256" key="6">
    <source>
        <dbReference type="ARBA" id="ARBA00023002"/>
    </source>
</evidence>
<dbReference type="Proteomes" id="UP000440578">
    <property type="component" value="Unassembled WGS sequence"/>
</dbReference>
<evidence type="ECO:0000259" key="15">
    <source>
        <dbReference type="PROSITE" id="PS51384"/>
    </source>
</evidence>
<dbReference type="PROSITE" id="PS51203">
    <property type="entry name" value="CS"/>
    <property type="match status" value="1"/>
</dbReference>
<accession>A0A6A4WTA3</accession>
<keyword evidence="7" id="KW-0408">Iron</keyword>
<keyword evidence="8" id="KW-0520">NAD</keyword>
<feature type="domain" description="CS" evidence="14">
    <location>
        <begin position="166"/>
        <end position="256"/>
    </location>
</feature>
<evidence type="ECO:0000256" key="3">
    <source>
        <dbReference type="ARBA" id="ARBA00022339"/>
    </source>
</evidence>
<evidence type="ECO:0000256" key="7">
    <source>
        <dbReference type="ARBA" id="ARBA00023004"/>
    </source>
</evidence>
<dbReference type="InterPro" id="IPR008978">
    <property type="entry name" value="HSP20-like_chaperone"/>
</dbReference>
<dbReference type="InterPro" id="IPR036400">
    <property type="entry name" value="Cyt_B5-like_heme/steroid_sf"/>
</dbReference>
<dbReference type="FunFam" id="3.10.120.10:FF:000001">
    <property type="entry name" value="Cytochrome b5 reductase 4"/>
    <property type="match status" value="1"/>
</dbReference>
<feature type="domain" description="FAD-binding FR-type" evidence="15">
    <location>
        <begin position="273"/>
        <end position="384"/>
    </location>
</feature>
<dbReference type="EMBL" id="VIIS01000749">
    <property type="protein sequence ID" value="KAF0305458.1"/>
    <property type="molecule type" value="Genomic_DNA"/>
</dbReference>
<dbReference type="InterPro" id="IPR017927">
    <property type="entry name" value="FAD-bd_FR_type"/>
</dbReference>
<evidence type="ECO:0000256" key="9">
    <source>
        <dbReference type="ARBA" id="ARBA00030883"/>
    </source>
</evidence>
<gene>
    <name evidence="16" type="primary">cyb5r4</name>
    <name evidence="16" type="ORF">FJT64_022894</name>
</gene>
<comment type="catalytic activity">
    <reaction evidence="11">
        <text>2 Fe(III)-[cytochrome b5] + NADH = 2 Fe(II)-[cytochrome b5] + NAD(+) + H(+)</text>
        <dbReference type="Rhea" id="RHEA:46680"/>
        <dbReference type="Rhea" id="RHEA-COMP:10438"/>
        <dbReference type="Rhea" id="RHEA-COMP:10439"/>
        <dbReference type="ChEBI" id="CHEBI:15378"/>
        <dbReference type="ChEBI" id="CHEBI:29033"/>
        <dbReference type="ChEBI" id="CHEBI:29034"/>
        <dbReference type="ChEBI" id="CHEBI:57540"/>
        <dbReference type="ChEBI" id="CHEBI:57945"/>
        <dbReference type="EC" id="1.6.2.2"/>
    </reaction>
</comment>
<reference evidence="16 17" key="1">
    <citation type="submission" date="2019-07" db="EMBL/GenBank/DDBJ databases">
        <title>Draft genome assembly of a fouling barnacle, Amphibalanus amphitrite (Darwin, 1854): The first reference genome for Thecostraca.</title>
        <authorList>
            <person name="Kim W."/>
        </authorList>
    </citation>
    <scope>NUCLEOTIDE SEQUENCE [LARGE SCALE GENOMIC DNA]</scope>
    <source>
        <strain evidence="16">SNU_AA5</strain>
        <tissue evidence="16">Soma without cirri and trophi</tissue>
    </source>
</reference>
<dbReference type="Gene3D" id="3.10.120.10">
    <property type="entry name" value="Cytochrome b5-like heme/steroid binding domain"/>
    <property type="match status" value="1"/>
</dbReference>
<dbReference type="SUPFAM" id="SSF49764">
    <property type="entry name" value="HSP20-like chaperones"/>
    <property type="match status" value="1"/>
</dbReference>
<evidence type="ECO:0000313" key="16">
    <source>
        <dbReference type="EMBL" id="KAF0305458.1"/>
    </source>
</evidence>
<keyword evidence="5" id="KW-0479">Metal-binding</keyword>
<evidence type="ECO:0000256" key="2">
    <source>
        <dbReference type="ARBA" id="ARBA00012011"/>
    </source>
</evidence>
<evidence type="ECO:0000256" key="10">
    <source>
        <dbReference type="ARBA" id="ARBA00031842"/>
    </source>
</evidence>
<dbReference type="EC" id="1.6.2.2" evidence="2"/>
<dbReference type="CDD" id="cd06183">
    <property type="entry name" value="cyt_b5_reduct_like"/>
    <property type="match status" value="1"/>
</dbReference>
<dbReference type="PRINTS" id="PR00406">
    <property type="entry name" value="CYTB5RDTASE"/>
</dbReference>
<comment type="similarity">
    <text evidence="1">Belongs to the flavoprotein pyridine nucleotide cytochrome reductase family.</text>
</comment>